<evidence type="ECO:0000313" key="2">
    <source>
        <dbReference type="Proteomes" id="UP000735302"/>
    </source>
</evidence>
<evidence type="ECO:0000313" key="1">
    <source>
        <dbReference type="EMBL" id="GFO34411.1"/>
    </source>
</evidence>
<dbReference type="AlphaFoldDB" id="A0AAV4CRJ2"/>
<dbReference type="PROSITE" id="PS51257">
    <property type="entry name" value="PROKAR_LIPOPROTEIN"/>
    <property type="match status" value="1"/>
</dbReference>
<comment type="caution">
    <text evidence="1">The sequence shown here is derived from an EMBL/GenBank/DDBJ whole genome shotgun (WGS) entry which is preliminary data.</text>
</comment>
<dbReference type="EMBL" id="BLXT01006896">
    <property type="protein sequence ID" value="GFO34411.1"/>
    <property type="molecule type" value="Genomic_DNA"/>
</dbReference>
<name>A0AAV4CRJ2_9GAST</name>
<sequence>MLTTIKITRRVVITIVLPASYHENLLSSWSFVVSCGQFIVCRPQMFKGWRRCWIMFAGSRRHIQIPEAEIYSLPQFSVAHVLTKCYLFSCLSPVSLLWPSVMTDRLCELCGAQANLKPIRLI</sequence>
<keyword evidence="2" id="KW-1185">Reference proteome</keyword>
<proteinExistence type="predicted"/>
<dbReference type="Proteomes" id="UP000735302">
    <property type="component" value="Unassembled WGS sequence"/>
</dbReference>
<accession>A0AAV4CRJ2</accession>
<organism evidence="1 2">
    <name type="scientific">Plakobranchus ocellatus</name>
    <dbReference type="NCBI Taxonomy" id="259542"/>
    <lineage>
        <taxon>Eukaryota</taxon>
        <taxon>Metazoa</taxon>
        <taxon>Spiralia</taxon>
        <taxon>Lophotrochozoa</taxon>
        <taxon>Mollusca</taxon>
        <taxon>Gastropoda</taxon>
        <taxon>Heterobranchia</taxon>
        <taxon>Euthyneura</taxon>
        <taxon>Panpulmonata</taxon>
        <taxon>Sacoglossa</taxon>
        <taxon>Placobranchoidea</taxon>
        <taxon>Plakobranchidae</taxon>
        <taxon>Plakobranchus</taxon>
    </lineage>
</organism>
<gene>
    <name evidence="1" type="ORF">PoB_006091600</name>
</gene>
<protein>
    <submittedName>
        <fullName evidence="1">Uncharacterized protein</fullName>
    </submittedName>
</protein>
<reference evidence="1 2" key="1">
    <citation type="journal article" date="2021" name="Elife">
        <title>Chloroplast acquisition without the gene transfer in kleptoplastic sea slugs, Plakobranchus ocellatus.</title>
        <authorList>
            <person name="Maeda T."/>
            <person name="Takahashi S."/>
            <person name="Yoshida T."/>
            <person name="Shimamura S."/>
            <person name="Takaki Y."/>
            <person name="Nagai Y."/>
            <person name="Toyoda A."/>
            <person name="Suzuki Y."/>
            <person name="Arimoto A."/>
            <person name="Ishii H."/>
            <person name="Satoh N."/>
            <person name="Nishiyama T."/>
            <person name="Hasebe M."/>
            <person name="Maruyama T."/>
            <person name="Minagawa J."/>
            <person name="Obokata J."/>
            <person name="Shigenobu S."/>
        </authorList>
    </citation>
    <scope>NUCLEOTIDE SEQUENCE [LARGE SCALE GENOMIC DNA]</scope>
</reference>